<evidence type="ECO:0000313" key="2">
    <source>
        <dbReference type="Proteomes" id="UP000620124"/>
    </source>
</evidence>
<gene>
    <name evidence="1" type="ORF">MVEN_01729500</name>
</gene>
<dbReference type="OrthoDB" id="3001009at2759"/>
<sequence length="164" mass="18919">MAEVLGIVTGALQLLDTALKVKDLIQDARNAPQERKKLLEKMEDIRPLLEELRHRIIANPSKRVLQQIAGPLTDFHNTLEDLTKKLQPGRGSIEKLGKRVAWALWDKKEAKEDLNKFDQFKSHITSWLMLDFWDQMDGKASNLLEEFCGALEYLVLGRLFLPLW</sequence>
<comment type="caution">
    <text evidence="1">The sequence shown here is derived from an EMBL/GenBank/DDBJ whole genome shotgun (WGS) entry which is preliminary data.</text>
</comment>
<proteinExistence type="predicted"/>
<dbReference type="Proteomes" id="UP000620124">
    <property type="component" value="Unassembled WGS sequence"/>
</dbReference>
<keyword evidence="2" id="KW-1185">Reference proteome</keyword>
<dbReference type="AlphaFoldDB" id="A0A8H6XM99"/>
<reference evidence="1" key="1">
    <citation type="submission" date="2020-05" db="EMBL/GenBank/DDBJ databases">
        <title>Mycena genomes resolve the evolution of fungal bioluminescence.</title>
        <authorList>
            <person name="Tsai I.J."/>
        </authorList>
    </citation>
    <scope>NUCLEOTIDE SEQUENCE</scope>
    <source>
        <strain evidence="1">CCC161011</strain>
    </source>
</reference>
<dbReference type="EMBL" id="JACAZI010000016">
    <property type="protein sequence ID" value="KAF7342994.1"/>
    <property type="molecule type" value="Genomic_DNA"/>
</dbReference>
<name>A0A8H6XM99_9AGAR</name>
<evidence type="ECO:0000313" key="1">
    <source>
        <dbReference type="EMBL" id="KAF7342994.1"/>
    </source>
</evidence>
<protein>
    <recommendedName>
        <fullName evidence="3">NACHT-NTPase and P-loop NTPases N-terminal domain-containing protein</fullName>
    </recommendedName>
</protein>
<evidence type="ECO:0008006" key="3">
    <source>
        <dbReference type="Google" id="ProtNLM"/>
    </source>
</evidence>
<accession>A0A8H6XM99</accession>
<organism evidence="1 2">
    <name type="scientific">Mycena venus</name>
    <dbReference type="NCBI Taxonomy" id="2733690"/>
    <lineage>
        <taxon>Eukaryota</taxon>
        <taxon>Fungi</taxon>
        <taxon>Dikarya</taxon>
        <taxon>Basidiomycota</taxon>
        <taxon>Agaricomycotina</taxon>
        <taxon>Agaricomycetes</taxon>
        <taxon>Agaricomycetidae</taxon>
        <taxon>Agaricales</taxon>
        <taxon>Marasmiineae</taxon>
        <taxon>Mycenaceae</taxon>
        <taxon>Mycena</taxon>
    </lineage>
</organism>